<feature type="active site" description="Nucleophile" evidence="4">
    <location>
        <position position="182"/>
    </location>
</feature>
<dbReference type="InterPro" id="IPR010280">
    <property type="entry name" value="U5_MeTrfase_fam"/>
</dbReference>
<feature type="binding site" evidence="4">
    <location>
        <position position="104"/>
    </location>
    <ligand>
        <name>S-adenosyl-L-methionine</name>
        <dbReference type="ChEBI" id="CHEBI:59789"/>
    </ligand>
</feature>
<feature type="non-terminal residue" evidence="6">
    <location>
        <position position="1"/>
    </location>
</feature>
<gene>
    <name evidence="6" type="ORF">ACFFNX_29205</name>
</gene>
<reference evidence="6 7" key="1">
    <citation type="submission" date="2024-09" db="EMBL/GenBank/DDBJ databases">
        <authorList>
            <person name="Sun Q."/>
            <person name="Mori K."/>
        </authorList>
    </citation>
    <scope>NUCLEOTIDE SEQUENCE [LARGE SCALE GENOMIC DNA]</scope>
    <source>
        <strain evidence="6 7">TBRC 0563</strain>
    </source>
</reference>
<dbReference type="PROSITE" id="PS01231">
    <property type="entry name" value="TRMA_2"/>
    <property type="match status" value="1"/>
</dbReference>
<evidence type="ECO:0000256" key="5">
    <source>
        <dbReference type="PROSITE-ProRule" id="PRU10015"/>
    </source>
</evidence>
<evidence type="ECO:0000313" key="6">
    <source>
        <dbReference type="EMBL" id="MFB9836257.1"/>
    </source>
</evidence>
<dbReference type="InterPro" id="IPR030390">
    <property type="entry name" value="MeTrfase_TrmA_AS"/>
</dbReference>
<dbReference type="Pfam" id="PF05958">
    <property type="entry name" value="tRNA_U5-meth_tr"/>
    <property type="match status" value="1"/>
</dbReference>
<dbReference type="SUPFAM" id="SSF53335">
    <property type="entry name" value="S-adenosyl-L-methionine-dependent methyltransferases"/>
    <property type="match status" value="1"/>
</dbReference>
<dbReference type="PANTHER" id="PTHR11061:SF30">
    <property type="entry name" value="TRNA (URACIL(54)-C(5))-METHYLTRANSFERASE"/>
    <property type="match status" value="1"/>
</dbReference>
<comment type="caution">
    <text evidence="6">The sequence shown here is derived from an EMBL/GenBank/DDBJ whole genome shotgun (WGS) entry which is preliminary data.</text>
</comment>
<evidence type="ECO:0000256" key="2">
    <source>
        <dbReference type="ARBA" id="ARBA00022679"/>
    </source>
</evidence>
<feature type="binding site" evidence="4">
    <location>
        <position position="155"/>
    </location>
    <ligand>
        <name>S-adenosyl-L-methionine</name>
        <dbReference type="ChEBI" id="CHEBI:59789"/>
    </ligand>
</feature>
<dbReference type="Gene3D" id="3.40.50.150">
    <property type="entry name" value="Vaccinia Virus protein VP39"/>
    <property type="match status" value="1"/>
</dbReference>
<accession>A0ABV5YP95</accession>
<feature type="binding site" evidence="4">
    <location>
        <position position="51"/>
    </location>
    <ligand>
        <name>S-adenosyl-L-methionine</name>
        <dbReference type="ChEBI" id="CHEBI:59789"/>
    </ligand>
</feature>
<proteinExistence type="inferred from homology"/>
<feature type="active site" evidence="5">
    <location>
        <position position="182"/>
    </location>
</feature>
<dbReference type="GO" id="GO:0008168">
    <property type="term" value="F:methyltransferase activity"/>
    <property type="evidence" value="ECO:0007669"/>
    <property type="project" value="UniProtKB-KW"/>
</dbReference>
<dbReference type="PANTHER" id="PTHR11061">
    <property type="entry name" value="RNA M5U METHYLTRANSFERASE"/>
    <property type="match status" value="1"/>
</dbReference>
<dbReference type="InterPro" id="IPR029063">
    <property type="entry name" value="SAM-dependent_MTases_sf"/>
</dbReference>
<keyword evidence="1 4" id="KW-0489">Methyltransferase</keyword>
<dbReference type="InterPro" id="IPR030391">
    <property type="entry name" value="MeTrfase_TrmA_CS"/>
</dbReference>
<keyword evidence="2 4" id="KW-0808">Transferase</keyword>
<dbReference type="PROSITE" id="PS01230">
    <property type="entry name" value="TRMA_1"/>
    <property type="match status" value="1"/>
</dbReference>
<evidence type="ECO:0000256" key="4">
    <source>
        <dbReference type="PROSITE-ProRule" id="PRU01024"/>
    </source>
</evidence>
<dbReference type="GO" id="GO:0032259">
    <property type="term" value="P:methylation"/>
    <property type="evidence" value="ECO:0007669"/>
    <property type="project" value="UniProtKB-KW"/>
</dbReference>
<dbReference type="EC" id="2.1.1.-" evidence="6"/>
<evidence type="ECO:0000256" key="1">
    <source>
        <dbReference type="ARBA" id="ARBA00022603"/>
    </source>
</evidence>
<keyword evidence="7" id="KW-1185">Reference proteome</keyword>
<name>A0ABV5YP95_9ACTN</name>
<evidence type="ECO:0000313" key="7">
    <source>
        <dbReference type="Proteomes" id="UP001589627"/>
    </source>
</evidence>
<dbReference type="Proteomes" id="UP001589627">
    <property type="component" value="Unassembled WGS sequence"/>
</dbReference>
<organism evidence="6 7">
    <name type="scientific">Actinoallomurus acaciae</name>
    <dbReference type="NCBI Taxonomy" id="502577"/>
    <lineage>
        <taxon>Bacteria</taxon>
        <taxon>Bacillati</taxon>
        <taxon>Actinomycetota</taxon>
        <taxon>Actinomycetes</taxon>
        <taxon>Streptosporangiales</taxon>
        <taxon>Thermomonosporaceae</taxon>
        <taxon>Actinoallomurus</taxon>
    </lineage>
</organism>
<sequence length="225" mass="24331">LAVLSTRGRARVPRMDAPVRLVSDRNQEKPPFVREDVAGRLWQVSGSGFWQVHPGAAQTLADAVLDTLEPRRGEIAIDLYCGAGLFAGVLGEHVGSDGLVVGIESDAQSVRDARFNLRDMPHVSVERGEVESVLDEIGFGRGKTRLNRADLIVLDPPRTGAGPDVVKRVAELAGRRIAYVSCDPATLARDLALFGEQGWTLSALRAFDAFPMTQHVELVATLVRG</sequence>
<dbReference type="PROSITE" id="PS51687">
    <property type="entry name" value="SAM_MT_RNA_M5U"/>
    <property type="match status" value="1"/>
</dbReference>
<protein>
    <submittedName>
        <fullName evidence="6">Class I SAM-dependent RNA methyltransferase</fullName>
        <ecNumber evidence="6">2.1.1.-</ecNumber>
    </submittedName>
</protein>
<dbReference type="RefSeq" id="WP_378208950.1">
    <property type="nucleotide sequence ID" value="NZ_JBHLZP010000262.1"/>
</dbReference>
<keyword evidence="3 4" id="KW-0949">S-adenosyl-L-methionine</keyword>
<comment type="similarity">
    <text evidence="4">Belongs to the class I-like SAM-binding methyltransferase superfamily. RNA M5U methyltransferase family.</text>
</comment>
<feature type="binding site" evidence="4">
    <location>
        <position position="80"/>
    </location>
    <ligand>
        <name>S-adenosyl-L-methionine</name>
        <dbReference type="ChEBI" id="CHEBI:59789"/>
    </ligand>
</feature>
<dbReference type="EMBL" id="JBHLZP010000262">
    <property type="protein sequence ID" value="MFB9836257.1"/>
    <property type="molecule type" value="Genomic_DNA"/>
</dbReference>
<evidence type="ECO:0000256" key="3">
    <source>
        <dbReference type="ARBA" id="ARBA00022691"/>
    </source>
</evidence>